<dbReference type="PANTHER" id="PTHR22916">
    <property type="entry name" value="GLYCOSYLTRANSFERASE"/>
    <property type="match status" value="1"/>
</dbReference>
<dbReference type="CDD" id="cd00761">
    <property type="entry name" value="Glyco_tranf_GTA_type"/>
    <property type="match status" value="1"/>
</dbReference>
<proteinExistence type="predicted"/>
<organism evidence="2 3">
    <name type="scientific">Rurimicrobium arvi</name>
    <dbReference type="NCBI Taxonomy" id="2049916"/>
    <lineage>
        <taxon>Bacteria</taxon>
        <taxon>Pseudomonadati</taxon>
        <taxon>Bacteroidota</taxon>
        <taxon>Chitinophagia</taxon>
        <taxon>Chitinophagales</taxon>
        <taxon>Chitinophagaceae</taxon>
        <taxon>Rurimicrobium</taxon>
    </lineage>
</organism>
<feature type="domain" description="Glycosyltransferase 2-like" evidence="1">
    <location>
        <begin position="7"/>
        <end position="173"/>
    </location>
</feature>
<dbReference type="InterPro" id="IPR029044">
    <property type="entry name" value="Nucleotide-diphossugar_trans"/>
</dbReference>
<reference evidence="3" key="1">
    <citation type="journal article" date="2019" name="Int. J. Syst. Evol. Microbiol.">
        <title>The Global Catalogue of Microorganisms (GCM) 10K type strain sequencing project: providing services to taxonomists for standard genome sequencing and annotation.</title>
        <authorList>
            <consortium name="The Broad Institute Genomics Platform"/>
            <consortium name="The Broad Institute Genome Sequencing Center for Infectious Disease"/>
            <person name="Wu L."/>
            <person name="Ma J."/>
        </authorList>
    </citation>
    <scope>NUCLEOTIDE SEQUENCE [LARGE SCALE GENOMIC DNA]</scope>
    <source>
        <strain evidence="3">JCM 31921</strain>
    </source>
</reference>
<accession>A0ABP8MF12</accession>
<name>A0ABP8MF12_9BACT</name>
<dbReference type="Pfam" id="PF00535">
    <property type="entry name" value="Glycos_transf_2"/>
    <property type="match status" value="1"/>
</dbReference>
<dbReference type="InterPro" id="IPR001173">
    <property type="entry name" value="Glyco_trans_2-like"/>
</dbReference>
<dbReference type="PANTHER" id="PTHR22916:SF3">
    <property type="entry name" value="UDP-GLCNAC:BETAGAL BETA-1,3-N-ACETYLGLUCOSAMINYLTRANSFERASE-LIKE PROTEIN 1"/>
    <property type="match status" value="1"/>
</dbReference>
<dbReference type="Gene3D" id="3.90.550.10">
    <property type="entry name" value="Spore Coat Polysaccharide Biosynthesis Protein SpsA, Chain A"/>
    <property type="match status" value="1"/>
</dbReference>
<evidence type="ECO:0000259" key="1">
    <source>
        <dbReference type="Pfam" id="PF00535"/>
    </source>
</evidence>
<dbReference type="RefSeq" id="WP_344822182.1">
    <property type="nucleotide sequence ID" value="NZ_BAABEZ010000002.1"/>
</dbReference>
<keyword evidence="3" id="KW-1185">Reference proteome</keyword>
<protein>
    <submittedName>
        <fullName evidence="2">Glycosyltransferase family 2 protein</fullName>
    </submittedName>
</protein>
<evidence type="ECO:0000313" key="2">
    <source>
        <dbReference type="EMBL" id="GAA4449602.1"/>
    </source>
</evidence>
<gene>
    <name evidence="2" type="ORF">GCM10023092_04150</name>
</gene>
<dbReference type="SUPFAM" id="SSF53448">
    <property type="entry name" value="Nucleotide-diphospho-sugar transferases"/>
    <property type="match status" value="1"/>
</dbReference>
<dbReference type="Proteomes" id="UP001501410">
    <property type="component" value="Unassembled WGS sequence"/>
</dbReference>
<evidence type="ECO:0000313" key="3">
    <source>
        <dbReference type="Proteomes" id="UP001501410"/>
    </source>
</evidence>
<sequence>MANPLVSICIPSYNRADLIEETIASALAQTYTNIEVIVNDNCSTDSSWQLLQELAAKDARLRIFQNESNLGAVRNWQSVMKHAQGQYALILWSDDLVKETFVEATLAAFTDDVAFVMTGVQEFDGTGVYYSSDYRMSGLVSVNAYLQEVLFKNKNRLPVSPSCALFRTADLKKNIHAQLPNSDGIDFNKTGAGPDLLTFLLAAKDYPDIYIIPEHLALFRSHASSITVMASQQSGLKLHYDWAKFFFVRGYLPEMLPKFKAITKIRYILHKRIHANMLRDMRTTRTDYFFMLRLFFQ</sequence>
<comment type="caution">
    <text evidence="2">The sequence shown here is derived from an EMBL/GenBank/DDBJ whole genome shotgun (WGS) entry which is preliminary data.</text>
</comment>
<dbReference type="EMBL" id="BAABEZ010000002">
    <property type="protein sequence ID" value="GAA4449602.1"/>
    <property type="molecule type" value="Genomic_DNA"/>
</dbReference>